<dbReference type="InterPro" id="IPR018392">
    <property type="entry name" value="LysM"/>
</dbReference>
<evidence type="ECO:0000256" key="2">
    <source>
        <dbReference type="SAM" id="MobiDB-lite"/>
    </source>
</evidence>
<feature type="domain" description="LysM" evidence="3">
    <location>
        <begin position="154"/>
        <end position="198"/>
    </location>
</feature>
<dbReference type="CDD" id="cd12797">
    <property type="entry name" value="M23_peptidase"/>
    <property type="match status" value="1"/>
</dbReference>
<dbReference type="Pfam" id="PF01476">
    <property type="entry name" value="LysM"/>
    <property type="match status" value="1"/>
</dbReference>
<dbReference type="PROSITE" id="PS51782">
    <property type="entry name" value="LYSM"/>
    <property type="match status" value="1"/>
</dbReference>
<gene>
    <name evidence="4" type="ORF">EVA69_06655</name>
</gene>
<protein>
    <submittedName>
        <fullName evidence="4">LysM peptidoglycan-binding domain-containing protein</fullName>
    </submittedName>
</protein>
<dbReference type="InterPro" id="IPR050570">
    <property type="entry name" value="Cell_wall_metabolism_enzyme"/>
</dbReference>
<organism evidence="4 5">
    <name type="scientific">OM182 bacterium</name>
    <dbReference type="NCBI Taxonomy" id="2510334"/>
    <lineage>
        <taxon>Bacteria</taxon>
        <taxon>Pseudomonadati</taxon>
        <taxon>Pseudomonadota</taxon>
        <taxon>Gammaproteobacteria</taxon>
        <taxon>OMG group</taxon>
        <taxon>OM182 clade</taxon>
    </lineage>
</organism>
<dbReference type="GO" id="GO:0009279">
    <property type="term" value="C:cell outer membrane"/>
    <property type="evidence" value="ECO:0007669"/>
    <property type="project" value="TreeGrafter"/>
</dbReference>
<dbReference type="GO" id="GO:0004222">
    <property type="term" value="F:metalloendopeptidase activity"/>
    <property type="evidence" value="ECO:0007669"/>
    <property type="project" value="TreeGrafter"/>
</dbReference>
<feature type="region of interest" description="Disordered" evidence="2">
    <location>
        <begin position="39"/>
        <end position="72"/>
    </location>
</feature>
<feature type="region of interest" description="Disordered" evidence="2">
    <location>
        <begin position="218"/>
        <end position="244"/>
    </location>
</feature>
<dbReference type="Proteomes" id="UP000320404">
    <property type="component" value="Unassembled WGS sequence"/>
</dbReference>
<dbReference type="EMBL" id="SHAH01000125">
    <property type="protein sequence ID" value="RZO73498.1"/>
    <property type="molecule type" value="Genomic_DNA"/>
</dbReference>
<accession>A0A520RTL8</accession>
<dbReference type="AlphaFoldDB" id="A0A520RTL8"/>
<feature type="region of interest" description="Disordered" evidence="2">
    <location>
        <begin position="91"/>
        <end position="111"/>
    </location>
</feature>
<dbReference type="SUPFAM" id="SSF51261">
    <property type="entry name" value="Duplicated hybrid motif"/>
    <property type="match status" value="1"/>
</dbReference>
<reference evidence="4 5" key="1">
    <citation type="submission" date="2019-02" db="EMBL/GenBank/DDBJ databases">
        <title>Prokaryotic population dynamics and viral predation in marine succession experiment using metagenomics: the confinement effect.</title>
        <authorList>
            <person name="Haro-Moreno J.M."/>
            <person name="Rodriguez-Valera F."/>
            <person name="Lopez-Perez M."/>
        </authorList>
    </citation>
    <scope>NUCLEOTIDE SEQUENCE [LARGE SCALE GENOMIC DNA]</scope>
    <source>
        <strain evidence="4">MED-G158</strain>
    </source>
</reference>
<dbReference type="SMART" id="SM00257">
    <property type="entry name" value="LysM"/>
    <property type="match status" value="1"/>
</dbReference>
<feature type="compositionally biased region" description="Polar residues" evidence="2">
    <location>
        <begin position="218"/>
        <end position="232"/>
    </location>
</feature>
<evidence type="ECO:0000256" key="1">
    <source>
        <dbReference type="ARBA" id="ARBA00038420"/>
    </source>
</evidence>
<evidence type="ECO:0000259" key="3">
    <source>
        <dbReference type="PROSITE" id="PS51782"/>
    </source>
</evidence>
<dbReference type="GO" id="GO:0032153">
    <property type="term" value="C:cell division site"/>
    <property type="evidence" value="ECO:0007669"/>
    <property type="project" value="TreeGrafter"/>
</dbReference>
<dbReference type="CDD" id="cd00118">
    <property type="entry name" value="LysM"/>
    <property type="match status" value="1"/>
</dbReference>
<evidence type="ECO:0000313" key="4">
    <source>
        <dbReference type="EMBL" id="RZO73498.1"/>
    </source>
</evidence>
<evidence type="ECO:0000313" key="5">
    <source>
        <dbReference type="Proteomes" id="UP000320404"/>
    </source>
</evidence>
<dbReference type="Gene3D" id="3.10.350.10">
    <property type="entry name" value="LysM domain"/>
    <property type="match status" value="1"/>
</dbReference>
<feature type="compositionally biased region" description="Polar residues" evidence="2">
    <location>
        <begin position="55"/>
        <end position="72"/>
    </location>
</feature>
<proteinExistence type="inferred from homology"/>
<dbReference type="Pfam" id="PF01551">
    <property type="entry name" value="Peptidase_M23"/>
    <property type="match status" value="1"/>
</dbReference>
<dbReference type="PANTHER" id="PTHR21666:SF263">
    <property type="entry name" value="MUREIN HYDROLASE ACTIVATOR NLPD"/>
    <property type="match status" value="1"/>
</dbReference>
<dbReference type="Gene3D" id="2.70.70.10">
    <property type="entry name" value="Glucose Permease (Domain IIA)"/>
    <property type="match status" value="1"/>
</dbReference>
<name>A0A520RTL8_9GAMM</name>
<comment type="similarity">
    <text evidence="1">Belongs to the E.coli NlpD/Haemophilus LppB family.</text>
</comment>
<sequence length="362" mass="37535">MYANPQHSARFSPKGRTRNHCLLALVGIVAVACGSHQAPVSEQGRRLERSAPIVLSSTGRSDSSRIQTSQPDQVLSIESLPQIVSSRSASASTVTSAPSPAATVTRAAPQQTQSLVRRPVGSASSPVTSVARSSISSAASRVSSAAASAVTAPLAHMVTAGDTLFSIAFQHDLDFRALAAANGLTPPYTIFVGQELELGAALAETAIDAVGNGIRSGIRSQAGSSESGSVNRQPIPAPVPTEPDWTWPHSGRVLSSFKSDITKGIDIAGNVGDPVLAVAAGDVVYSGRGVQGTGNLIIIRHTDQFLSAYAHNSAMLVPEGMHVFAGEKIAEVGVNPAGTAMLHFEIRQEGEPIDPTLFLPVR</sequence>
<dbReference type="InterPro" id="IPR016047">
    <property type="entry name" value="M23ase_b-sheet_dom"/>
</dbReference>
<dbReference type="PANTHER" id="PTHR21666">
    <property type="entry name" value="PEPTIDASE-RELATED"/>
    <property type="match status" value="1"/>
</dbReference>
<feature type="compositionally biased region" description="Low complexity" evidence="2">
    <location>
        <begin position="91"/>
        <end position="109"/>
    </location>
</feature>
<dbReference type="InterPro" id="IPR036779">
    <property type="entry name" value="LysM_dom_sf"/>
</dbReference>
<dbReference type="InterPro" id="IPR011055">
    <property type="entry name" value="Dup_hybrid_motif"/>
</dbReference>
<comment type="caution">
    <text evidence="4">The sequence shown here is derived from an EMBL/GenBank/DDBJ whole genome shotgun (WGS) entry which is preliminary data.</text>
</comment>